<protein>
    <submittedName>
        <fullName evidence="2">Asp_protease_2 domain-containing protein</fullName>
    </submittedName>
</protein>
<dbReference type="STRING" id="3775.A0A1Q3BE28"/>
<keyword evidence="3" id="KW-1185">Reference proteome</keyword>
<proteinExistence type="predicted"/>
<dbReference type="InParanoid" id="A0A1Q3BE28"/>
<dbReference type="SUPFAM" id="SSF50630">
    <property type="entry name" value="Acid proteases"/>
    <property type="match status" value="1"/>
</dbReference>
<evidence type="ECO:0000256" key="1">
    <source>
        <dbReference type="SAM" id="MobiDB-lite"/>
    </source>
</evidence>
<feature type="region of interest" description="Disordered" evidence="1">
    <location>
        <begin position="1"/>
        <end position="47"/>
    </location>
</feature>
<feature type="compositionally biased region" description="Basic and acidic residues" evidence="1">
    <location>
        <begin position="1"/>
        <end position="26"/>
    </location>
</feature>
<dbReference type="Gene3D" id="2.40.70.10">
    <property type="entry name" value="Acid Proteases"/>
    <property type="match status" value="1"/>
</dbReference>
<evidence type="ECO:0000313" key="2">
    <source>
        <dbReference type="EMBL" id="GAV66072.1"/>
    </source>
</evidence>
<feature type="compositionally biased region" description="Basic and acidic residues" evidence="1">
    <location>
        <begin position="38"/>
        <end position="47"/>
    </location>
</feature>
<feature type="non-terminal residue" evidence="2">
    <location>
        <position position="242"/>
    </location>
</feature>
<sequence length="242" mass="26454">GNSNKGEKEKFSKDRESQSQFKDKGKQPYGHKAGGSDQGHKARGDQPKPKIACFLCEGPHRANECPKKGRLTALIQEEDQRREEAKMGSLQFLNAVKAKVHVPKNSGLRPTTTIGGQPIKALVDTGATNNFISEDMGNRLCLRAYRGGGYIKAVNSKAKPLIVIAKDVGMKIGEWNGSVSLSIIPMDDYDLVLGMEFMDQVKAIPIPYTNSLCILEEGKTCMVPCTRSNKGTKTLSAMQLNK</sequence>
<dbReference type="InterPro" id="IPR021109">
    <property type="entry name" value="Peptidase_aspartic_dom_sf"/>
</dbReference>
<dbReference type="PANTHER" id="PTHR12917">
    <property type="entry name" value="ASPARTYL PROTEASE DDI-RELATED"/>
    <property type="match status" value="1"/>
</dbReference>
<dbReference type="GO" id="GO:0004190">
    <property type="term" value="F:aspartic-type endopeptidase activity"/>
    <property type="evidence" value="ECO:0007669"/>
    <property type="project" value="InterPro"/>
</dbReference>
<dbReference type="EMBL" id="BDDD01000452">
    <property type="protein sequence ID" value="GAV66072.1"/>
    <property type="molecule type" value="Genomic_DNA"/>
</dbReference>
<dbReference type="AlphaFoldDB" id="A0A1Q3BE28"/>
<comment type="caution">
    <text evidence="2">The sequence shown here is derived from an EMBL/GenBank/DDBJ whole genome shotgun (WGS) entry which is preliminary data.</text>
</comment>
<dbReference type="OrthoDB" id="1939491at2759"/>
<dbReference type="InterPro" id="IPR001969">
    <property type="entry name" value="Aspartic_peptidase_AS"/>
</dbReference>
<name>A0A1Q3BE28_CEPFO</name>
<dbReference type="GO" id="GO:0006508">
    <property type="term" value="P:proteolysis"/>
    <property type="evidence" value="ECO:0007669"/>
    <property type="project" value="UniProtKB-KW"/>
</dbReference>
<feature type="non-terminal residue" evidence="2">
    <location>
        <position position="1"/>
    </location>
</feature>
<dbReference type="CDD" id="cd00303">
    <property type="entry name" value="retropepsin_like"/>
    <property type="match status" value="1"/>
</dbReference>
<accession>A0A1Q3BE28</accession>
<reference evidence="3" key="1">
    <citation type="submission" date="2016-04" db="EMBL/GenBank/DDBJ databases">
        <title>Cephalotus genome sequencing.</title>
        <authorList>
            <person name="Fukushima K."/>
            <person name="Hasebe M."/>
            <person name="Fang X."/>
        </authorList>
    </citation>
    <scope>NUCLEOTIDE SEQUENCE [LARGE SCALE GENOMIC DNA]</scope>
    <source>
        <strain evidence="3">cv. St1</strain>
    </source>
</reference>
<gene>
    <name evidence="2" type="ORF">CFOL_v3_09583</name>
</gene>
<dbReference type="Proteomes" id="UP000187406">
    <property type="component" value="Unassembled WGS sequence"/>
</dbReference>
<organism evidence="2 3">
    <name type="scientific">Cephalotus follicularis</name>
    <name type="common">Albany pitcher plant</name>
    <dbReference type="NCBI Taxonomy" id="3775"/>
    <lineage>
        <taxon>Eukaryota</taxon>
        <taxon>Viridiplantae</taxon>
        <taxon>Streptophyta</taxon>
        <taxon>Embryophyta</taxon>
        <taxon>Tracheophyta</taxon>
        <taxon>Spermatophyta</taxon>
        <taxon>Magnoliopsida</taxon>
        <taxon>eudicotyledons</taxon>
        <taxon>Gunneridae</taxon>
        <taxon>Pentapetalae</taxon>
        <taxon>rosids</taxon>
        <taxon>fabids</taxon>
        <taxon>Oxalidales</taxon>
        <taxon>Cephalotaceae</taxon>
        <taxon>Cephalotus</taxon>
    </lineage>
</organism>
<keyword evidence="2" id="KW-0378">Hydrolase</keyword>
<evidence type="ECO:0000313" key="3">
    <source>
        <dbReference type="Proteomes" id="UP000187406"/>
    </source>
</evidence>
<dbReference type="Pfam" id="PF13975">
    <property type="entry name" value="gag-asp_proteas"/>
    <property type="match status" value="1"/>
</dbReference>
<keyword evidence="2" id="KW-0645">Protease</keyword>
<dbReference type="PANTHER" id="PTHR12917:SF18">
    <property type="entry name" value="DNA DAMAGE-INDUCIBLE PROTEIN 1-LIKE"/>
    <property type="match status" value="1"/>
</dbReference>
<dbReference type="PROSITE" id="PS00141">
    <property type="entry name" value="ASP_PROTEASE"/>
    <property type="match status" value="1"/>
</dbReference>